<gene>
    <name evidence="1" type="ORF">MILVUS5_LOCUS20361</name>
</gene>
<accession>A0ACB0KA08</accession>
<keyword evidence="2" id="KW-1185">Reference proteome</keyword>
<sequence length="291" mass="32913">MAMVAKQGWNLLTKPDALVTKLLKARYFSRSSFFDASLGAEANNILAVPLLDMIQEDRLIWNEERDGVYSIRSGHRKLMKDKKNGEWPRVKEPWGRIWKIQAPPKAKHLLWRLCKECLPSRRLRRKKDSLNVIQPRLTQFHSIKEVILDVCCNESNVVAGKVAMVLWTLWNNRNNFVWYDTKMTARQIGSQAIYPYGAAATTYSSYVSTVATTNTRLFEVAGGAFEIILGDSFLQAQILSTRASTVNTIEGEALAWKEAIHEVIQRGISHVIFESDSKVVVDAIASRSVGT</sequence>
<dbReference type="Proteomes" id="UP001177021">
    <property type="component" value="Unassembled WGS sequence"/>
</dbReference>
<name>A0ACB0KA08_TRIPR</name>
<proteinExistence type="predicted"/>
<evidence type="ECO:0000313" key="1">
    <source>
        <dbReference type="EMBL" id="CAJ2652949.1"/>
    </source>
</evidence>
<reference evidence="1" key="1">
    <citation type="submission" date="2023-10" db="EMBL/GenBank/DDBJ databases">
        <authorList>
            <person name="Rodriguez Cubillos JULIANA M."/>
            <person name="De Vega J."/>
        </authorList>
    </citation>
    <scope>NUCLEOTIDE SEQUENCE</scope>
</reference>
<comment type="caution">
    <text evidence="1">The sequence shown here is derived from an EMBL/GenBank/DDBJ whole genome shotgun (WGS) entry which is preliminary data.</text>
</comment>
<organism evidence="1 2">
    <name type="scientific">Trifolium pratense</name>
    <name type="common">Red clover</name>
    <dbReference type="NCBI Taxonomy" id="57577"/>
    <lineage>
        <taxon>Eukaryota</taxon>
        <taxon>Viridiplantae</taxon>
        <taxon>Streptophyta</taxon>
        <taxon>Embryophyta</taxon>
        <taxon>Tracheophyta</taxon>
        <taxon>Spermatophyta</taxon>
        <taxon>Magnoliopsida</taxon>
        <taxon>eudicotyledons</taxon>
        <taxon>Gunneridae</taxon>
        <taxon>Pentapetalae</taxon>
        <taxon>rosids</taxon>
        <taxon>fabids</taxon>
        <taxon>Fabales</taxon>
        <taxon>Fabaceae</taxon>
        <taxon>Papilionoideae</taxon>
        <taxon>50 kb inversion clade</taxon>
        <taxon>NPAAA clade</taxon>
        <taxon>Hologalegina</taxon>
        <taxon>IRL clade</taxon>
        <taxon>Trifolieae</taxon>
        <taxon>Trifolium</taxon>
    </lineage>
</organism>
<evidence type="ECO:0000313" key="2">
    <source>
        <dbReference type="Proteomes" id="UP001177021"/>
    </source>
</evidence>
<dbReference type="EMBL" id="CASHSV030000206">
    <property type="protein sequence ID" value="CAJ2652949.1"/>
    <property type="molecule type" value="Genomic_DNA"/>
</dbReference>
<protein>
    <submittedName>
        <fullName evidence="1">Uncharacterized protein</fullName>
    </submittedName>
</protein>